<name>L1IK24_GUITC</name>
<sequence length="416" mass="48969">MFINILLDLSLYDYKIELQRFDPRDYVDKIPYEMKKQCYIIPPTPTPSPSPVSEKMEDLDNETQILEEEDDKETQVLEEDEETPTPEDGYSAEGQQGQSPIFQQWQDVEYEPEYDIDFDKLGKMCWEKFEQIKTDCKLSYRKYMISIRDNTNVDPTDDDAVNKVTVAKYKNLNEMTEIAWIYVSKVNDAPPDEQVAKCKELRNKLARDVILGMLDILRSNEEKPDVPCYENCYVKVGVSMFLASVVRMKNKELTHEDKGLKALYKSTNEAKTWCHFFRILCNVSLDDKFVHKTFKMLWRDMLKPMKFHGLVMQNFLDIIRAPTPTPDDSKLQDKRIKKLESLVLLSEKDQHFVDFRALGWQPSNPGIKRRADGSEVYTEEFKKNNTGEAIERVMFNYWISEFDYQHKVMLSKKYSK</sequence>
<dbReference type="RefSeq" id="XP_005823135.1">
    <property type="nucleotide sequence ID" value="XM_005823078.1"/>
</dbReference>
<dbReference type="EnsemblProtists" id="EKX36155">
    <property type="protein sequence ID" value="EKX36155"/>
    <property type="gene ID" value="GUITHDRAFT_117669"/>
</dbReference>
<evidence type="ECO:0000256" key="1">
    <source>
        <dbReference type="SAM" id="MobiDB-lite"/>
    </source>
</evidence>
<organism evidence="2">
    <name type="scientific">Guillardia theta (strain CCMP2712)</name>
    <name type="common">Cryptophyte</name>
    <dbReference type="NCBI Taxonomy" id="905079"/>
    <lineage>
        <taxon>Eukaryota</taxon>
        <taxon>Cryptophyceae</taxon>
        <taxon>Pyrenomonadales</taxon>
        <taxon>Geminigeraceae</taxon>
        <taxon>Guillardia</taxon>
    </lineage>
</organism>
<reference evidence="2 4" key="1">
    <citation type="journal article" date="2012" name="Nature">
        <title>Algal genomes reveal evolutionary mosaicism and the fate of nucleomorphs.</title>
        <authorList>
            <consortium name="DOE Joint Genome Institute"/>
            <person name="Curtis B.A."/>
            <person name="Tanifuji G."/>
            <person name="Burki F."/>
            <person name="Gruber A."/>
            <person name="Irimia M."/>
            <person name="Maruyama S."/>
            <person name="Arias M.C."/>
            <person name="Ball S.G."/>
            <person name="Gile G.H."/>
            <person name="Hirakawa Y."/>
            <person name="Hopkins J.F."/>
            <person name="Kuo A."/>
            <person name="Rensing S.A."/>
            <person name="Schmutz J."/>
            <person name="Symeonidi A."/>
            <person name="Elias M."/>
            <person name="Eveleigh R.J."/>
            <person name="Herman E.K."/>
            <person name="Klute M.J."/>
            <person name="Nakayama T."/>
            <person name="Obornik M."/>
            <person name="Reyes-Prieto A."/>
            <person name="Armbrust E.V."/>
            <person name="Aves S.J."/>
            <person name="Beiko R.G."/>
            <person name="Coutinho P."/>
            <person name="Dacks J.B."/>
            <person name="Durnford D.G."/>
            <person name="Fast N.M."/>
            <person name="Green B.R."/>
            <person name="Grisdale C.J."/>
            <person name="Hempel F."/>
            <person name="Henrissat B."/>
            <person name="Hoppner M.P."/>
            <person name="Ishida K."/>
            <person name="Kim E."/>
            <person name="Koreny L."/>
            <person name="Kroth P.G."/>
            <person name="Liu Y."/>
            <person name="Malik S.B."/>
            <person name="Maier U.G."/>
            <person name="McRose D."/>
            <person name="Mock T."/>
            <person name="Neilson J.A."/>
            <person name="Onodera N.T."/>
            <person name="Poole A.M."/>
            <person name="Pritham E.J."/>
            <person name="Richards T.A."/>
            <person name="Rocap G."/>
            <person name="Roy S.W."/>
            <person name="Sarai C."/>
            <person name="Schaack S."/>
            <person name="Shirato S."/>
            <person name="Slamovits C.H."/>
            <person name="Spencer D.F."/>
            <person name="Suzuki S."/>
            <person name="Worden A.Z."/>
            <person name="Zauner S."/>
            <person name="Barry K."/>
            <person name="Bell C."/>
            <person name="Bharti A.K."/>
            <person name="Crow J.A."/>
            <person name="Grimwood J."/>
            <person name="Kramer R."/>
            <person name="Lindquist E."/>
            <person name="Lucas S."/>
            <person name="Salamov A."/>
            <person name="McFadden G.I."/>
            <person name="Lane C.E."/>
            <person name="Keeling P.J."/>
            <person name="Gray M.W."/>
            <person name="Grigoriev I.V."/>
            <person name="Archibald J.M."/>
        </authorList>
    </citation>
    <scope>NUCLEOTIDE SEQUENCE</scope>
    <source>
        <strain evidence="2 4">CCMP2712</strain>
    </source>
</reference>
<reference evidence="3" key="3">
    <citation type="submission" date="2015-06" db="UniProtKB">
        <authorList>
            <consortium name="EnsemblProtists"/>
        </authorList>
    </citation>
    <scope>IDENTIFICATION</scope>
</reference>
<feature type="compositionally biased region" description="Acidic residues" evidence="1">
    <location>
        <begin position="57"/>
        <end position="85"/>
    </location>
</feature>
<feature type="region of interest" description="Disordered" evidence="1">
    <location>
        <begin position="40"/>
        <end position="98"/>
    </location>
</feature>
<evidence type="ECO:0000313" key="4">
    <source>
        <dbReference type="Proteomes" id="UP000011087"/>
    </source>
</evidence>
<proteinExistence type="predicted"/>
<dbReference type="Proteomes" id="UP000011087">
    <property type="component" value="Unassembled WGS sequence"/>
</dbReference>
<evidence type="ECO:0000313" key="3">
    <source>
        <dbReference type="EnsemblProtists" id="EKX36155"/>
    </source>
</evidence>
<dbReference type="KEGG" id="gtt:GUITHDRAFT_117669"/>
<dbReference type="HOGENOM" id="CLU_661305_0_0_1"/>
<dbReference type="PaxDb" id="55529-EKX36155"/>
<evidence type="ECO:0000313" key="2">
    <source>
        <dbReference type="EMBL" id="EKX36155.1"/>
    </source>
</evidence>
<dbReference type="AlphaFoldDB" id="L1IK24"/>
<reference evidence="4" key="2">
    <citation type="submission" date="2012-11" db="EMBL/GenBank/DDBJ databases">
        <authorList>
            <person name="Kuo A."/>
            <person name="Curtis B.A."/>
            <person name="Tanifuji G."/>
            <person name="Burki F."/>
            <person name="Gruber A."/>
            <person name="Irimia M."/>
            <person name="Maruyama S."/>
            <person name="Arias M.C."/>
            <person name="Ball S.G."/>
            <person name="Gile G.H."/>
            <person name="Hirakawa Y."/>
            <person name="Hopkins J.F."/>
            <person name="Rensing S.A."/>
            <person name="Schmutz J."/>
            <person name="Symeonidi A."/>
            <person name="Elias M."/>
            <person name="Eveleigh R.J."/>
            <person name="Herman E.K."/>
            <person name="Klute M.J."/>
            <person name="Nakayama T."/>
            <person name="Obornik M."/>
            <person name="Reyes-Prieto A."/>
            <person name="Armbrust E.V."/>
            <person name="Aves S.J."/>
            <person name="Beiko R.G."/>
            <person name="Coutinho P."/>
            <person name="Dacks J.B."/>
            <person name="Durnford D.G."/>
            <person name="Fast N.M."/>
            <person name="Green B.R."/>
            <person name="Grisdale C."/>
            <person name="Hempe F."/>
            <person name="Henrissat B."/>
            <person name="Hoppner M.P."/>
            <person name="Ishida K.-I."/>
            <person name="Kim E."/>
            <person name="Koreny L."/>
            <person name="Kroth P.G."/>
            <person name="Liu Y."/>
            <person name="Malik S.-B."/>
            <person name="Maier U.G."/>
            <person name="McRose D."/>
            <person name="Mock T."/>
            <person name="Neilson J.A."/>
            <person name="Onodera N.T."/>
            <person name="Poole A.M."/>
            <person name="Pritham E.J."/>
            <person name="Richards T.A."/>
            <person name="Rocap G."/>
            <person name="Roy S.W."/>
            <person name="Sarai C."/>
            <person name="Schaack S."/>
            <person name="Shirato S."/>
            <person name="Slamovits C.H."/>
            <person name="Spencer D.F."/>
            <person name="Suzuki S."/>
            <person name="Worden A.Z."/>
            <person name="Zauner S."/>
            <person name="Barry K."/>
            <person name="Bell C."/>
            <person name="Bharti A.K."/>
            <person name="Crow J.A."/>
            <person name="Grimwood J."/>
            <person name="Kramer R."/>
            <person name="Lindquist E."/>
            <person name="Lucas S."/>
            <person name="Salamov A."/>
            <person name="McFadden G.I."/>
            <person name="Lane C.E."/>
            <person name="Keeling P.J."/>
            <person name="Gray M.W."/>
            <person name="Grigoriev I.V."/>
            <person name="Archibald J.M."/>
        </authorList>
    </citation>
    <scope>NUCLEOTIDE SEQUENCE</scope>
    <source>
        <strain evidence="4">CCMP2712</strain>
    </source>
</reference>
<gene>
    <name evidence="2" type="ORF">GUITHDRAFT_117669</name>
</gene>
<accession>L1IK24</accession>
<keyword evidence="4" id="KW-1185">Reference proteome</keyword>
<protein>
    <submittedName>
        <fullName evidence="2 3">Uncharacterized protein</fullName>
    </submittedName>
</protein>
<dbReference type="EMBL" id="JH993078">
    <property type="protein sequence ID" value="EKX36155.1"/>
    <property type="molecule type" value="Genomic_DNA"/>
</dbReference>
<dbReference type="GeneID" id="17292900"/>